<sequence length="392" mass="44513">MEVDDTDEMDDDDQPEMYHHQNGDTNGGGVQVYRPHPNQHTVHNQQQQQQTLTSGHIEFLKQMTGFRKKWTPFELRTCMDIRRIIGSKEYDSLRKNDGMPLPSAKTLRKYKHTVHLDGVDVMSRKRNFREMVDGVVPGMPNGNGMNGLAGYGNDADDILNAEEPEGFFDINGLTEEQIDFLQSLSSNTKGFSDFELQKTLELKNELGGHNYEILRKQECLQVPTLAMLKKYEQENGLEDLSAMVVVEDVDEEDDAEPEQEPELDQEYDNEFALPPDHFGPLDMMNGGGGGGGTGEDSHMGIFEHHSIFDRDDASSTTFDMGKLSQQHVEFLNTLPENPKRWTTEMINSALDIKNEIGTRDYELLRRQGIPLPAARTLRRHKDIKTRVEGDVV</sequence>
<evidence type="ECO:0000313" key="3">
    <source>
        <dbReference type="EnsemblMetazoa" id="CPIJ010614-PA"/>
    </source>
</evidence>
<dbReference type="InParanoid" id="B0WUY5"/>
<evidence type="ECO:0000313" key="4">
    <source>
        <dbReference type="Proteomes" id="UP000002320"/>
    </source>
</evidence>
<name>B0WUY5_CULQU</name>
<evidence type="ECO:0000313" key="2">
    <source>
        <dbReference type="EMBL" id="EDS35303.1"/>
    </source>
</evidence>
<evidence type="ECO:0000256" key="1">
    <source>
        <dbReference type="SAM" id="MobiDB-lite"/>
    </source>
</evidence>
<keyword evidence="4" id="KW-1185">Reference proteome</keyword>
<dbReference type="EnsemblMetazoa" id="CPIJ010614-RA">
    <property type="protein sequence ID" value="CPIJ010614-PA"/>
    <property type="gene ID" value="CPIJ010614"/>
</dbReference>
<gene>
    <name evidence="3" type="primary">6043567</name>
    <name evidence="2" type="ORF">CpipJ_CPIJ010614</name>
</gene>
<dbReference type="OrthoDB" id="7757893at2759"/>
<dbReference type="Proteomes" id="UP000002320">
    <property type="component" value="Unassembled WGS sequence"/>
</dbReference>
<protein>
    <submittedName>
        <fullName evidence="2 3">Uncharacterized protein</fullName>
    </submittedName>
</protein>
<reference evidence="3" key="2">
    <citation type="submission" date="2021-02" db="UniProtKB">
        <authorList>
            <consortium name="EnsemblMetazoa"/>
        </authorList>
    </citation>
    <scope>IDENTIFICATION</scope>
    <source>
        <strain evidence="3">JHB</strain>
    </source>
</reference>
<dbReference type="VEuPathDB" id="VectorBase:CQUJHB010851"/>
<dbReference type="EMBL" id="DS232112">
    <property type="protein sequence ID" value="EDS35303.1"/>
    <property type="molecule type" value="Genomic_DNA"/>
</dbReference>
<dbReference type="VEuPathDB" id="VectorBase:CPIJ010614"/>
<proteinExistence type="predicted"/>
<feature type="compositionally biased region" description="Acidic residues" evidence="1">
    <location>
        <begin position="1"/>
        <end position="15"/>
    </location>
</feature>
<dbReference type="HOGENOM" id="CLU_728068_0_0_1"/>
<feature type="region of interest" description="Disordered" evidence="1">
    <location>
        <begin position="1"/>
        <end position="32"/>
    </location>
</feature>
<dbReference type="KEGG" id="cqu:CpipJ_CPIJ010614"/>
<reference evidence="2" key="1">
    <citation type="submission" date="2007-03" db="EMBL/GenBank/DDBJ databases">
        <title>Annotation of Culex pipiens quinquefasciatus.</title>
        <authorList>
            <consortium name="The Broad Institute Genome Sequencing Platform"/>
            <person name="Atkinson P.W."/>
            <person name="Hemingway J."/>
            <person name="Christensen B.M."/>
            <person name="Higgs S."/>
            <person name="Kodira C."/>
            <person name="Hannick L."/>
            <person name="Megy K."/>
            <person name="O'Leary S."/>
            <person name="Pearson M."/>
            <person name="Haas B.J."/>
            <person name="Mauceli E."/>
            <person name="Wortman J.R."/>
            <person name="Lee N.H."/>
            <person name="Guigo R."/>
            <person name="Stanke M."/>
            <person name="Alvarado L."/>
            <person name="Amedeo P."/>
            <person name="Antoine C.H."/>
            <person name="Arensburger P."/>
            <person name="Bidwell S.L."/>
            <person name="Crawford M."/>
            <person name="Camaro F."/>
            <person name="Devon K."/>
            <person name="Engels R."/>
            <person name="Hammond M."/>
            <person name="Howarth C."/>
            <person name="Koehrsen M."/>
            <person name="Lawson D."/>
            <person name="Montgomery P."/>
            <person name="Nene V."/>
            <person name="Nusbaum C."/>
            <person name="Puiu D."/>
            <person name="Romero-Severson J."/>
            <person name="Severson D.W."/>
            <person name="Shumway M."/>
            <person name="Sisk P."/>
            <person name="Stolte C."/>
            <person name="Zeng Q."/>
            <person name="Eisenstadt E."/>
            <person name="Fraser-Liggett C."/>
            <person name="Strausberg R."/>
            <person name="Galagan J."/>
            <person name="Birren B."/>
            <person name="Collins F.H."/>
        </authorList>
    </citation>
    <scope>NUCLEOTIDE SEQUENCE [LARGE SCALE GENOMIC DNA]</scope>
    <source>
        <strain evidence="2">JHB</strain>
    </source>
</reference>
<organism>
    <name type="scientific">Culex quinquefasciatus</name>
    <name type="common">Southern house mosquito</name>
    <name type="synonym">Culex pungens</name>
    <dbReference type="NCBI Taxonomy" id="7176"/>
    <lineage>
        <taxon>Eukaryota</taxon>
        <taxon>Metazoa</taxon>
        <taxon>Ecdysozoa</taxon>
        <taxon>Arthropoda</taxon>
        <taxon>Hexapoda</taxon>
        <taxon>Insecta</taxon>
        <taxon>Pterygota</taxon>
        <taxon>Neoptera</taxon>
        <taxon>Endopterygota</taxon>
        <taxon>Diptera</taxon>
        <taxon>Nematocera</taxon>
        <taxon>Culicoidea</taxon>
        <taxon>Culicidae</taxon>
        <taxon>Culicinae</taxon>
        <taxon>Culicini</taxon>
        <taxon>Culex</taxon>
        <taxon>Culex</taxon>
    </lineage>
</organism>
<dbReference type="eggNOG" id="ENOG502T86P">
    <property type="taxonomic scope" value="Eukaryota"/>
</dbReference>
<accession>B0WUY5</accession>
<dbReference type="AlphaFoldDB" id="B0WUY5"/>